<dbReference type="InterPro" id="IPR031330">
    <property type="entry name" value="Gly_Hdrlase_35_cat"/>
</dbReference>
<proteinExistence type="inferred from homology"/>
<sequence length="839" mass="95572">MNTRIFFIIGIGILTTLNSCIKNKKTDNAVNLESSIVFDLSNFKKEPTRDIPGMSGVSPTGDQLKVNNKFITYNDEPWIASFGEFEYQRYPSEHWEDALLKLKSQGFTGVSSYMFWINHEEEEGVWDFSGRNDLRRFIQLCKKHNLLFAARIGPWVNAEYRNGGHPDWLVKRLGDPKNPFGHSGSGGRLRSMDPDYLAYVDKYYQKIGEQMKGLYWKDGGPIVSVQLDNEYTPAHSGVGGTDLIEWEKATAIKYGMDVPIYTTTGWNGAEFIQDHTIQTHGSYAEYFWGTADKIFRTPAFSFSTLRAVDGIDTEVNYFDANQSTNIQKYIDNPYLTCETGIGMNMAYHRRPNVNYLDNGAVSLVELGSGCNGMGYFMAIGGSNPKGKHSYMNREMAHGANDNSVFSNDFQSAIGEFGQIRRSFHEYPVQLHFMTDFGKHLAPCQTIIPKEIDELHGQDLLNSKELQRAVRTDGKKGFVFVNNRVKNDTTYQFNNTQFEINLASETLKFPKKPFNIPIDSYFYWPFNLQLSGVLIKYATAQPILHLEESNTFVFFQNEGLPAEFAIDNTNISDIKTNNAQVVKKDSSTNIAITKAGLNCFIDVKLIDDKTVRFLVLDQKHAKQLYRNNNTLYLSDAEILLFKGDSLQVISEQIKNTIWAYPKVPSKNSPSIKDGLFEKFEVNFEYVDVPLAYTEIQNGKNIKFQNRTNNKSQNLITGVPHDSIFDKGTILSLTFPKGIPDSLYDVRVKIDYEASALRLYKNGEFIYDNYYNGETWVLGAKQLLPDYINGMNLELKFIPLQPDDKIYIDGKYWPNLNKIKNVLEVKSIKAIPVYKTGFKLN</sequence>
<evidence type="ECO:0000256" key="2">
    <source>
        <dbReference type="RuleBase" id="RU003679"/>
    </source>
</evidence>
<dbReference type="GO" id="GO:0005975">
    <property type="term" value="P:carbohydrate metabolic process"/>
    <property type="evidence" value="ECO:0007669"/>
    <property type="project" value="InterPro"/>
</dbReference>
<dbReference type="EMBL" id="CP040749">
    <property type="protein sequence ID" value="QCX37330.1"/>
    <property type="molecule type" value="Genomic_DNA"/>
</dbReference>
<dbReference type="RefSeq" id="WP_138948272.1">
    <property type="nucleotide sequence ID" value="NZ_CP040749.1"/>
</dbReference>
<gene>
    <name evidence="4" type="ORF">FF125_02330</name>
</gene>
<comment type="similarity">
    <text evidence="1 2">Belongs to the glycosyl hydrolase 35 family.</text>
</comment>
<evidence type="ECO:0000313" key="4">
    <source>
        <dbReference type="EMBL" id="QCX37330.1"/>
    </source>
</evidence>
<evidence type="ECO:0000256" key="1">
    <source>
        <dbReference type="ARBA" id="ARBA00009809"/>
    </source>
</evidence>
<dbReference type="InterPro" id="IPR001944">
    <property type="entry name" value="Glycoside_Hdrlase_35"/>
</dbReference>
<protein>
    <recommendedName>
        <fullName evidence="3">Glycoside hydrolase 35 catalytic domain-containing protein</fullName>
    </recommendedName>
</protein>
<organism evidence="4 5">
    <name type="scientific">Aureibaculum algae</name>
    <dbReference type="NCBI Taxonomy" id="2584122"/>
    <lineage>
        <taxon>Bacteria</taxon>
        <taxon>Pseudomonadati</taxon>
        <taxon>Bacteroidota</taxon>
        <taxon>Flavobacteriia</taxon>
        <taxon>Flavobacteriales</taxon>
        <taxon>Flavobacteriaceae</taxon>
        <taxon>Aureibaculum</taxon>
    </lineage>
</organism>
<feature type="domain" description="Glycoside hydrolase 35 catalytic" evidence="3">
    <location>
        <begin position="72"/>
        <end position="424"/>
    </location>
</feature>
<dbReference type="PANTHER" id="PTHR23421">
    <property type="entry name" value="BETA-GALACTOSIDASE RELATED"/>
    <property type="match status" value="1"/>
</dbReference>
<dbReference type="SUPFAM" id="SSF51445">
    <property type="entry name" value="(Trans)glycosidases"/>
    <property type="match status" value="1"/>
</dbReference>
<dbReference type="PRINTS" id="PR00742">
    <property type="entry name" value="GLHYDRLASE35"/>
</dbReference>
<name>A0A5B7TMC1_9FLAO</name>
<dbReference type="AlphaFoldDB" id="A0A5B7TMC1"/>
<evidence type="ECO:0000313" key="5">
    <source>
        <dbReference type="Proteomes" id="UP000306229"/>
    </source>
</evidence>
<reference evidence="4 5" key="1">
    <citation type="submission" date="2019-05" db="EMBL/GenBank/DDBJ databases">
        <title>Algicella ahnfeltiae gen. nov., sp. nov., a novel marine bacterium of the family Flavobacteriaceae isolated from a red alga.</title>
        <authorList>
            <person name="Nedashkovskaya O.I."/>
            <person name="Kukhlevskiy A.D."/>
            <person name="Kim S.-G."/>
            <person name="Zhukova N.V."/>
            <person name="Mikhailov V.V."/>
        </authorList>
    </citation>
    <scope>NUCLEOTIDE SEQUENCE [LARGE SCALE GENOMIC DNA]</scope>
    <source>
        <strain evidence="4 5">10Alg115</strain>
    </source>
</reference>
<dbReference type="InterPro" id="IPR017853">
    <property type="entry name" value="GH"/>
</dbReference>
<dbReference type="GO" id="GO:0004553">
    <property type="term" value="F:hydrolase activity, hydrolyzing O-glycosyl compounds"/>
    <property type="evidence" value="ECO:0007669"/>
    <property type="project" value="InterPro"/>
</dbReference>
<dbReference type="KEGG" id="fbe:FF125_02330"/>
<evidence type="ECO:0000259" key="3">
    <source>
        <dbReference type="Pfam" id="PF01301"/>
    </source>
</evidence>
<accession>A0A5B7TMC1</accession>
<dbReference type="Proteomes" id="UP000306229">
    <property type="component" value="Chromosome"/>
</dbReference>
<dbReference type="Pfam" id="PF01301">
    <property type="entry name" value="Glyco_hydro_35"/>
    <property type="match status" value="1"/>
</dbReference>
<dbReference type="Gene3D" id="3.20.20.80">
    <property type="entry name" value="Glycosidases"/>
    <property type="match status" value="1"/>
</dbReference>
<keyword evidence="5" id="KW-1185">Reference proteome</keyword>
<dbReference type="OrthoDB" id="703126at2"/>